<organism evidence="1 2">
    <name type="scientific">Puccinia sorghi</name>
    <dbReference type="NCBI Taxonomy" id="27349"/>
    <lineage>
        <taxon>Eukaryota</taxon>
        <taxon>Fungi</taxon>
        <taxon>Dikarya</taxon>
        <taxon>Basidiomycota</taxon>
        <taxon>Pucciniomycotina</taxon>
        <taxon>Pucciniomycetes</taxon>
        <taxon>Pucciniales</taxon>
        <taxon>Pucciniaceae</taxon>
        <taxon>Puccinia</taxon>
    </lineage>
</organism>
<reference evidence="1 2" key="1">
    <citation type="submission" date="2015-08" db="EMBL/GenBank/DDBJ databases">
        <title>Next Generation Sequencing and Analysis of the Genome of Puccinia sorghi L Schw, the Causal Agent of Maize Common Rust.</title>
        <authorList>
            <person name="Rochi L."/>
            <person name="Burguener G."/>
            <person name="Darino M."/>
            <person name="Turjanski A."/>
            <person name="Kreff E."/>
            <person name="Dieguez M.J."/>
            <person name="Sacco F."/>
        </authorList>
    </citation>
    <scope>NUCLEOTIDE SEQUENCE [LARGE SCALE GENOMIC DNA]</scope>
    <source>
        <strain evidence="1 2">RO10H11247</strain>
    </source>
</reference>
<dbReference type="VEuPathDB" id="FungiDB:VP01_1264g4"/>
<dbReference type="AlphaFoldDB" id="A0A0L6VP31"/>
<sequence>MQTSVYVCCRNYPSSQSTRYDHNQARIKAFPNDQYVTAKPGALLGDMVATHKVAGFSSHSGKKPCLWCQVSNTQLVEMKIGHLCNRIATLATSRDWLKADQTKCKELVKKSGVWSSTLNQLPYWDPVNNVVLGVMHDWFEGVLQHHFWFFWGLNGTPALTRI</sequence>
<dbReference type="EMBL" id="LAVV01002943">
    <property type="protein sequence ID" value="KNZ62488.1"/>
    <property type="molecule type" value="Genomic_DNA"/>
</dbReference>
<comment type="caution">
    <text evidence="1">The sequence shown here is derived from an EMBL/GenBank/DDBJ whole genome shotgun (WGS) entry which is preliminary data.</text>
</comment>
<evidence type="ECO:0000313" key="2">
    <source>
        <dbReference type="Proteomes" id="UP000037035"/>
    </source>
</evidence>
<gene>
    <name evidence="1" type="ORF">VP01_1264g4</name>
</gene>
<proteinExistence type="predicted"/>
<keyword evidence="2" id="KW-1185">Reference proteome</keyword>
<name>A0A0L6VP31_9BASI</name>
<dbReference type="STRING" id="27349.A0A0L6VP31"/>
<dbReference type="Proteomes" id="UP000037035">
    <property type="component" value="Unassembled WGS sequence"/>
</dbReference>
<protein>
    <submittedName>
        <fullName evidence="1">Uncharacterized protein</fullName>
    </submittedName>
</protein>
<evidence type="ECO:0000313" key="1">
    <source>
        <dbReference type="EMBL" id="KNZ62488.1"/>
    </source>
</evidence>
<dbReference type="OrthoDB" id="3039677at2759"/>
<accession>A0A0L6VP31</accession>